<dbReference type="PROSITE" id="PS01272">
    <property type="entry name" value="GCKR"/>
    <property type="match status" value="1"/>
</dbReference>
<dbReference type="GO" id="GO:0045127">
    <property type="term" value="F:N-acetylglucosamine kinase activity"/>
    <property type="evidence" value="ECO:0007669"/>
    <property type="project" value="UniProtKB-EC"/>
</dbReference>
<dbReference type="InterPro" id="IPR002731">
    <property type="entry name" value="ATPase_BadF"/>
</dbReference>
<name>A0A226E5X0_FOLCA</name>
<dbReference type="Gene3D" id="3.30.420.40">
    <property type="match status" value="2"/>
</dbReference>
<dbReference type="AlphaFoldDB" id="A0A226E5X0"/>
<dbReference type="NCBIfam" id="NF009222">
    <property type="entry name" value="PRK12570.1"/>
    <property type="match status" value="1"/>
</dbReference>
<keyword evidence="4" id="KW-0456">Lyase</keyword>
<dbReference type="InterPro" id="IPR000408">
    <property type="entry name" value="Reg_chr_condens"/>
</dbReference>
<dbReference type="Pfam" id="PF01869">
    <property type="entry name" value="BcrAD_BadFG"/>
    <property type="match status" value="1"/>
</dbReference>
<dbReference type="GO" id="GO:0005829">
    <property type="term" value="C:cytosol"/>
    <property type="evidence" value="ECO:0007669"/>
    <property type="project" value="TreeGrafter"/>
</dbReference>
<dbReference type="GO" id="GO:0004857">
    <property type="term" value="F:enzyme inhibitor activity"/>
    <property type="evidence" value="ECO:0007669"/>
    <property type="project" value="TreeGrafter"/>
</dbReference>
<dbReference type="PANTHER" id="PTHR10088:SF4">
    <property type="entry name" value="GLUCOKINASE REGULATORY PROTEIN"/>
    <property type="match status" value="1"/>
</dbReference>
<dbReference type="Gene3D" id="1.10.8.1080">
    <property type="match status" value="1"/>
</dbReference>
<proteinExistence type="inferred from homology"/>
<reference evidence="9 10" key="1">
    <citation type="submission" date="2015-12" db="EMBL/GenBank/DDBJ databases">
        <title>The genome of Folsomia candida.</title>
        <authorList>
            <person name="Faddeeva A."/>
            <person name="Derks M.F."/>
            <person name="Anvar Y."/>
            <person name="Smit S."/>
            <person name="Van Straalen N."/>
            <person name="Roelofs D."/>
        </authorList>
    </citation>
    <scope>NUCLEOTIDE SEQUENCE [LARGE SCALE GENOMIC DNA]</scope>
    <source>
        <strain evidence="9 10">VU population</strain>
        <tissue evidence="9">Whole body</tissue>
    </source>
</reference>
<dbReference type="EMBL" id="LNIX01000006">
    <property type="protein sequence ID" value="OXA53023.1"/>
    <property type="molecule type" value="Genomic_DNA"/>
</dbReference>
<dbReference type="PROSITE" id="PS51464">
    <property type="entry name" value="SIS"/>
    <property type="match status" value="1"/>
</dbReference>
<dbReference type="SUPFAM" id="SSF53067">
    <property type="entry name" value="Actin-like ATPase domain"/>
    <property type="match status" value="1"/>
</dbReference>
<dbReference type="SUPFAM" id="SSF53697">
    <property type="entry name" value="SIS domain"/>
    <property type="match status" value="1"/>
</dbReference>
<dbReference type="GO" id="GO:0030246">
    <property type="term" value="F:carbohydrate binding"/>
    <property type="evidence" value="ECO:0007669"/>
    <property type="project" value="TreeGrafter"/>
</dbReference>
<dbReference type="GO" id="GO:0019899">
    <property type="term" value="F:enzyme binding"/>
    <property type="evidence" value="ECO:0007669"/>
    <property type="project" value="TreeGrafter"/>
</dbReference>
<evidence type="ECO:0000256" key="5">
    <source>
        <dbReference type="ARBA" id="ARBA00023277"/>
    </source>
</evidence>
<dbReference type="NCBIfam" id="NF003915">
    <property type="entry name" value="PRK05441.1"/>
    <property type="match status" value="1"/>
</dbReference>
<dbReference type="CDD" id="cd05007">
    <property type="entry name" value="SIS_Etherase"/>
    <property type="match status" value="1"/>
</dbReference>
<feature type="domain" description="SIS" evidence="8">
    <location>
        <begin position="412"/>
        <end position="575"/>
    </location>
</feature>
<dbReference type="GO" id="GO:0016835">
    <property type="term" value="F:carbon-oxygen lyase activity"/>
    <property type="evidence" value="ECO:0007669"/>
    <property type="project" value="InterPro"/>
</dbReference>
<dbReference type="CDD" id="cd24007">
    <property type="entry name" value="ASKHA_NBD_eukNAGK-like"/>
    <property type="match status" value="1"/>
</dbReference>
<dbReference type="OrthoDB" id="311172at2759"/>
<evidence type="ECO:0000256" key="4">
    <source>
        <dbReference type="ARBA" id="ARBA00023239"/>
    </source>
</evidence>
<evidence type="ECO:0000313" key="9">
    <source>
        <dbReference type="EMBL" id="OXA53023.1"/>
    </source>
</evidence>
<evidence type="ECO:0000259" key="8">
    <source>
        <dbReference type="PROSITE" id="PS51464"/>
    </source>
</evidence>
<organism evidence="9 10">
    <name type="scientific">Folsomia candida</name>
    <name type="common">Springtail</name>
    <dbReference type="NCBI Taxonomy" id="158441"/>
    <lineage>
        <taxon>Eukaryota</taxon>
        <taxon>Metazoa</taxon>
        <taxon>Ecdysozoa</taxon>
        <taxon>Arthropoda</taxon>
        <taxon>Hexapoda</taxon>
        <taxon>Collembola</taxon>
        <taxon>Entomobryomorpha</taxon>
        <taxon>Isotomoidea</taxon>
        <taxon>Isotomidae</taxon>
        <taxon>Proisotominae</taxon>
        <taxon>Folsomia</taxon>
    </lineage>
</organism>
<dbReference type="InterPro" id="IPR043129">
    <property type="entry name" value="ATPase_NBD"/>
</dbReference>
<keyword evidence="10" id="KW-1185">Reference proteome</keyword>
<dbReference type="OMA" id="GTATKCI"/>
<evidence type="ECO:0000256" key="6">
    <source>
        <dbReference type="ARBA" id="ARBA00031123"/>
    </source>
</evidence>
<dbReference type="EC" id="2.7.1.59" evidence="2"/>
<dbReference type="PROSITE" id="PS50012">
    <property type="entry name" value="RCC1_3"/>
    <property type="match status" value="1"/>
</dbReference>
<dbReference type="InterPro" id="IPR005486">
    <property type="entry name" value="Glucokinase_regulatory_CS"/>
</dbReference>
<dbReference type="PANTHER" id="PTHR10088">
    <property type="entry name" value="GLUCOKINASE REGULATORY PROTEIN"/>
    <property type="match status" value="1"/>
</dbReference>
<dbReference type="GO" id="GO:0070095">
    <property type="term" value="F:fructose-6-phosphate binding"/>
    <property type="evidence" value="ECO:0007669"/>
    <property type="project" value="TreeGrafter"/>
</dbReference>
<dbReference type="GO" id="GO:0046348">
    <property type="term" value="P:amino sugar catabolic process"/>
    <property type="evidence" value="ECO:0007669"/>
    <property type="project" value="InterPro"/>
</dbReference>
<dbReference type="Pfam" id="PF22645">
    <property type="entry name" value="GKRP_SIS_N"/>
    <property type="match status" value="1"/>
</dbReference>
<dbReference type="STRING" id="158441.A0A226E5X0"/>
<dbReference type="GO" id="GO:0009750">
    <property type="term" value="P:response to fructose"/>
    <property type="evidence" value="ECO:0007669"/>
    <property type="project" value="TreeGrafter"/>
</dbReference>
<dbReference type="InterPro" id="IPR040190">
    <property type="entry name" value="MURQ/GCKR"/>
</dbReference>
<evidence type="ECO:0000256" key="2">
    <source>
        <dbReference type="ARBA" id="ARBA00012122"/>
    </source>
</evidence>
<dbReference type="InterPro" id="IPR046348">
    <property type="entry name" value="SIS_dom_sf"/>
</dbReference>
<feature type="repeat" description="RCC1" evidence="7">
    <location>
        <begin position="420"/>
        <end position="468"/>
    </location>
</feature>
<accession>A0A226E5X0</accession>
<dbReference type="InterPro" id="IPR001347">
    <property type="entry name" value="SIS_dom"/>
</dbReference>
<dbReference type="GO" id="GO:0005654">
    <property type="term" value="C:nucleoplasm"/>
    <property type="evidence" value="ECO:0007669"/>
    <property type="project" value="TreeGrafter"/>
</dbReference>
<keyword evidence="5" id="KW-0119">Carbohydrate metabolism</keyword>
<dbReference type="InterPro" id="IPR005488">
    <property type="entry name" value="Etherase_MurQ"/>
</dbReference>
<comment type="similarity">
    <text evidence="1">Belongs to the eukaryotic-type N-acetylglucosamine kinase family.</text>
</comment>
<evidence type="ECO:0000256" key="3">
    <source>
        <dbReference type="ARBA" id="ARBA00014974"/>
    </source>
</evidence>
<dbReference type="GO" id="GO:0042593">
    <property type="term" value="P:glucose homeostasis"/>
    <property type="evidence" value="ECO:0007669"/>
    <property type="project" value="TreeGrafter"/>
</dbReference>
<evidence type="ECO:0000256" key="1">
    <source>
        <dbReference type="ARBA" id="ARBA00006198"/>
    </source>
</evidence>
<evidence type="ECO:0000256" key="7">
    <source>
        <dbReference type="PROSITE-ProRule" id="PRU00235"/>
    </source>
</evidence>
<evidence type="ECO:0000313" key="10">
    <source>
        <dbReference type="Proteomes" id="UP000198287"/>
    </source>
</evidence>
<dbReference type="Gene3D" id="3.40.50.10490">
    <property type="entry name" value="Glucose-6-phosphate isomerase like protein, domain 1"/>
    <property type="match status" value="2"/>
</dbReference>
<dbReference type="Proteomes" id="UP000198287">
    <property type="component" value="Unassembled WGS sequence"/>
</dbReference>
<protein>
    <recommendedName>
        <fullName evidence="3">N-acetyl-D-glucosamine kinase</fullName>
        <ecNumber evidence="2">2.7.1.59</ecNumber>
    </recommendedName>
    <alternativeName>
        <fullName evidence="6">GlcNAc kinase</fullName>
    </alternativeName>
</protein>
<sequence>MSLAIECGATSSSVLYINSEADPPLDIKRFKMGSANFKIMSSVELEGFCCNIRMKLGIHAPVTRVGIGMPGIISVKDKLVVEDMVRKIWPKSTSWWVGSDVETAMACLSIPPKGGLKVIVIGGTGSNCFGSDGKSTIKIGGFGHLLGDRGSSYAIALRALRLALRESEHSVSLEEEKLTHPRPESLLSPIMKRLNLDSIPDLVTWSTNATKVEVAGLAQTVIEQSRGGNALAQGAIAHGMSELAEDCIALIKKFSKSKIVELGLTGSLFTKNDDIADMFTKLVKNGIDSDSVNITFTTLHETVHGALQCLNNNNNDDNNEDFARMLIKMQKSCYDEEQDAPASGAHTEVQLAEKILPVYLGLPQTECRNPNSMNLDTMSIGEAVDLMISEESKIYDAIAKQKPQIEILIEKVSSALKVGGRLFYVGAGTSGRLGILDATECPPTFRTQPEMVQGIIAGGFSSVSKAKEGAEDSIIDGMDAIRERFVSNNDVVVGIAASGRTPFVWGAMYQAQLLGAFATFLTFNVKLDMKIKPDLVIAMDLGPEILTGSTRLKSGSATKCVLNMLSTLAMVRMGKCFENLMVDLNPANQKLKQRALRIVMLMTSNLGSVTEEVARPILIKNKYDIKTTVLELRKLNS</sequence>
<comment type="caution">
    <text evidence="9">The sequence shown here is derived from an EMBL/GenBank/DDBJ whole genome shotgun (WGS) entry which is preliminary data.</text>
</comment>
<gene>
    <name evidence="9" type="ORF">Fcan01_12286</name>
</gene>